<evidence type="ECO:0000313" key="3">
    <source>
        <dbReference type="Proteomes" id="UP000799772"/>
    </source>
</evidence>
<sequence length="260" mass="30718">MALSKETRDLLENNDSDKNGSKPSTSFDSIPTEIRQKIFVLAVGDLEDPDIRYFPPPGERRNNPVVQQVKLVQIESAHKKCLESSKTINQLQLVCRRFHADMAFVIKRYISQLSALSTQYQLCNIPDQIDCYLLEKMTSAHWLALYRDPTIYAREMPVFRAYKAYSVWLEMEYTRVTRLTILMGVNGMQPNLRFYRIAKMLRRKLEEEKERPRGEVIVRRSIRNRARSHRGVRVMKRVTSTEVERRQQYIVALQYRRGYH</sequence>
<gene>
    <name evidence="2" type="ORF">NA57DRAFT_81498</name>
</gene>
<name>A0A9P4I577_9PEZI</name>
<protein>
    <submittedName>
        <fullName evidence="2">Uncharacterized protein</fullName>
    </submittedName>
</protein>
<organism evidence="2 3">
    <name type="scientific">Rhizodiscina lignyota</name>
    <dbReference type="NCBI Taxonomy" id="1504668"/>
    <lineage>
        <taxon>Eukaryota</taxon>
        <taxon>Fungi</taxon>
        <taxon>Dikarya</taxon>
        <taxon>Ascomycota</taxon>
        <taxon>Pezizomycotina</taxon>
        <taxon>Dothideomycetes</taxon>
        <taxon>Pleosporomycetidae</taxon>
        <taxon>Aulographales</taxon>
        <taxon>Rhizodiscinaceae</taxon>
        <taxon>Rhizodiscina</taxon>
    </lineage>
</organism>
<dbReference type="Proteomes" id="UP000799772">
    <property type="component" value="Unassembled WGS sequence"/>
</dbReference>
<dbReference type="AlphaFoldDB" id="A0A9P4I577"/>
<accession>A0A9P4I577</accession>
<proteinExistence type="predicted"/>
<evidence type="ECO:0000256" key="1">
    <source>
        <dbReference type="SAM" id="MobiDB-lite"/>
    </source>
</evidence>
<evidence type="ECO:0000313" key="2">
    <source>
        <dbReference type="EMBL" id="KAF2093158.1"/>
    </source>
</evidence>
<keyword evidence="3" id="KW-1185">Reference proteome</keyword>
<feature type="compositionally biased region" description="Basic and acidic residues" evidence="1">
    <location>
        <begin position="1"/>
        <end position="20"/>
    </location>
</feature>
<feature type="region of interest" description="Disordered" evidence="1">
    <location>
        <begin position="1"/>
        <end position="28"/>
    </location>
</feature>
<dbReference type="EMBL" id="ML978139">
    <property type="protein sequence ID" value="KAF2093158.1"/>
    <property type="molecule type" value="Genomic_DNA"/>
</dbReference>
<reference evidence="2" key="1">
    <citation type="journal article" date="2020" name="Stud. Mycol.">
        <title>101 Dothideomycetes genomes: a test case for predicting lifestyles and emergence of pathogens.</title>
        <authorList>
            <person name="Haridas S."/>
            <person name="Albert R."/>
            <person name="Binder M."/>
            <person name="Bloem J."/>
            <person name="Labutti K."/>
            <person name="Salamov A."/>
            <person name="Andreopoulos B."/>
            <person name="Baker S."/>
            <person name="Barry K."/>
            <person name="Bills G."/>
            <person name="Bluhm B."/>
            <person name="Cannon C."/>
            <person name="Castanera R."/>
            <person name="Culley D."/>
            <person name="Daum C."/>
            <person name="Ezra D."/>
            <person name="Gonzalez J."/>
            <person name="Henrissat B."/>
            <person name="Kuo A."/>
            <person name="Liang C."/>
            <person name="Lipzen A."/>
            <person name="Lutzoni F."/>
            <person name="Magnuson J."/>
            <person name="Mondo S."/>
            <person name="Nolan M."/>
            <person name="Ohm R."/>
            <person name="Pangilinan J."/>
            <person name="Park H.-J."/>
            <person name="Ramirez L."/>
            <person name="Alfaro M."/>
            <person name="Sun H."/>
            <person name="Tritt A."/>
            <person name="Yoshinaga Y."/>
            <person name="Zwiers L.-H."/>
            <person name="Turgeon B."/>
            <person name="Goodwin S."/>
            <person name="Spatafora J."/>
            <person name="Crous P."/>
            <person name="Grigoriev I."/>
        </authorList>
    </citation>
    <scope>NUCLEOTIDE SEQUENCE</scope>
    <source>
        <strain evidence="2">CBS 133067</strain>
    </source>
</reference>
<comment type="caution">
    <text evidence="2">The sequence shown here is derived from an EMBL/GenBank/DDBJ whole genome shotgun (WGS) entry which is preliminary data.</text>
</comment>